<dbReference type="Proteomes" id="UP000467841">
    <property type="component" value="Unassembled WGS sequence"/>
</dbReference>
<protein>
    <recommendedName>
        <fullName evidence="3">F-box domain-containing protein</fullName>
    </recommendedName>
</protein>
<dbReference type="Gene3D" id="1.20.1280.50">
    <property type="match status" value="1"/>
</dbReference>
<dbReference type="PANTHER" id="PTHR38926:SF58">
    <property type="entry name" value="F-BOX DOMAIN-CONTAINING PROTEIN"/>
    <property type="match status" value="1"/>
</dbReference>
<dbReference type="AlphaFoldDB" id="A0A6D2HR27"/>
<dbReference type="InterPro" id="IPR036047">
    <property type="entry name" value="F-box-like_dom_sf"/>
</dbReference>
<dbReference type="PANTHER" id="PTHR38926">
    <property type="entry name" value="F-BOX DOMAIN CONTAINING PROTEIN, EXPRESSED"/>
    <property type="match status" value="1"/>
</dbReference>
<name>A0A6D2HR27_9BRAS</name>
<sequence>MKKADSWREDSDWETLHRDILAVIFAKLDVMDLTNGASRLCSSWFLASHNRTLWNTIDLGKLGKVKKGRSLRSIMNKIRTFLFNVNEERTSLTYITKFSHTAPKNLFFTSSSWTEDGDVLFAAERLPNIEKLALPRRLLESDKSLQLAFGKWKNLKTLIIAHNRYPLTKAFEFQVLGENCSNLTNLKYLGCLDEHIAEQMARYLQSIKRLSLQCSVVTTDEVLLLITNLRNLAVLNLSHCYGLDQESDMVLVYNLVQAASKLDKFITCSQGCTSCQEICSRSWVNKHWRNDEIKEFEF</sequence>
<evidence type="ECO:0000313" key="2">
    <source>
        <dbReference type="Proteomes" id="UP000467841"/>
    </source>
</evidence>
<dbReference type="EMBL" id="CACVBM020000366">
    <property type="protein sequence ID" value="CAA7018273.1"/>
    <property type="molecule type" value="Genomic_DNA"/>
</dbReference>
<dbReference type="Gene3D" id="3.80.10.10">
    <property type="entry name" value="Ribonuclease Inhibitor"/>
    <property type="match status" value="1"/>
</dbReference>
<keyword evidence="2" id="KW-1185">Reference proteome</keyword>
<gene>
    <name evidence="1" type="ORF">MERR_LOCUS5508</name>
</gene>
<organism evidence="1 2">
    <name type="scientific">Microthlaspi erraticum</name>
    <dbReference type="NCBI Taxonomy" id="1685480"/>
    <lineage>
        <taxon>Eukaryota</taxon>
        <taxon>Viridiplantae</taxon>
        <taxon>Streptophyta</taxon>
        <taxon>Embryophyta</taxon>
        <taxon>Tracheophyta</taxon>
        <taxon>Spermatophyta</taxon>
        <taxon>Magnoliopsida</taxon>
        <taxon>eudicotyledons</taxon>
        <taxon>Gunneridae</taxon>
        <taxon>Pentapetalae</taxon>
        <taxon>rosids</taxon>
        <taxon>malvids</taxon>
        <taxon>Brassicales</taxon>
        <taxon>Brassicaceae</taxon>
        <taxon>Coluteocarpeae</taxon>
        <taxon>Microthlaspi</taxon>
    </lineage>
</organism>
<dbReference type="SUPFAM" id="SSF52047">
    <property type="entry name" value="RNI-like"/>
    <property type="match status" value="1"/>
</dbReference>
<proteinExistence type="predicted"/>
<comment type="caution">
    <text evidence="1">The sequence shown here is derived from an EMBL/GenBank/DDBJ whole genome shotgun (WGS) entry which is preliminary data.</text>
</comment>
<evidence type="ECO:0008006" key="3">
    <source>
        <dbReference type="Google" id="ProtNLM"/>
    </source>
</evidence>
<reference evidence="1" key="1">
    <citation type="submission" date="2020-01" db="EMBL/GenBank/DDBJ databases">
        <authorList>
            <person name="Mishra B."/>
        </authorList>
    </citation>
    <scope>NUCLEOTIDE SEQUENCE [LARGE SCALE GENOMIC DNA]</scope>
</reference>
<accession>A0A6D2HR27</accession>
<dbReference type="SUPFAM" id="SSF81383">
    <property type="entry name" value="F-box domain"/>
    <property type="match status" value="1"/>
</dbReference>
<dbReference type="InterPro" id="IPR032675">
    <property type="entry name" value="LRR_dom_sf"/>
</dbReference>
<dbReference type="OrthoDB" id="1929062at2759"/>
<evidence type="ECO:0000313" key="1">
    <source>
        <dbReference type="EMBL" id="CAA7018273.1"/>
    </source>
</evidence>